<gene>
    <name evidence="2" type="primary">Necator_chrI.g226</name>
    <name evidence="2" type="ORF">RB195_004105</name>
</gene>
<dbReference type="EMBL" id="JAVFWL010000001">
    <property type="protein sequence ID" value="KAK6725584.1"/>
    <property type="molecule type" value="Genomic_DNA"/>
</dbReference>
<feature type="compositionally biased region" description="Basic and acidic residues" evidence="1">
    <location>
        <begin position="352"/>
        <end position="447"/>
    </location>
</feature>
<feature type="region of interest" description="Disordered" evidence="1">
    <location>
        <begin position="250"/>
        <end position="574"/>
    </location>
</feature>
<feature type="compositionally biased region" description="Basic and acidic residues" evidence="1">
    <location>
        <begin position="499"/>
        <end position="542"/>
    </location>
</feature>
<organism evidence="2 3">
    <name type="scientific">Necator americanus</name>
    <name type="common">Human hookworm</name>
    <dbReference type="NCBI Taxonomy" id="51031"/>
    <lineage>
        <taxon>Eukaryota</taxon>
        <taxon>Metazoa</taxon>
        <taxon>Ecdysozoa</taxon>
        <taxon>Nematoda</taxon>
        <taxon>Chromadorea</taxon>
        <taxon>Rhabditida</taxon>
        <taxon>Rhabditina</taxon>
        <taxon>Rhabditomorpha</taxon>
        <taxon>Strongyloidea</taxon>
        <taxon>Ancylostomatidae</taxon>
        <taxon>Bunostominae</taxon>
        <taxon>Necator</taxon>
    </lineage>
</organism>
<keyword evidence="3" id="KW-1185">Reference proteome</keyword>
<comment type="caution">
    <text evidence="2">The sequence shown here is derived from an EMBL/GenBank/DDBJ whole genome shotgun (WGS) entry which is preliminary data.</text>
</comment>
<feature type="compositionally biased region" description="Polar residues" evidence="1">
    <location>
        <begin position="342"/>
        <end position="351"/>
    </location>
</feature>
<sequence length="663" mass="76331">MTQIDDDSCDVPDDHWIFEELGSPVKSRKMKSSSAQSSCPKNVMEQSEFDEKLKVYSSNMRKLIITARGEINRLKQENTTLQRKLESSGLIECPACLFRFVPQKEHRVLPKYIKVFRGRLSLEIEFNTLDELDHWIIANQLDMNSDGLPTVAHESKKDKSDLAASGSLLPQLIKEKHSNTKRERVVISMRHRSKNVPICERTDGETTKTESSEVFDAVESGQCEVKDGSEEFGSHHETLSDLASTSFFNESKRNQRLRDQDSITSKNEDVPERIARRDRSKCKEESRTSEKSSRDTEGKSLEKSDILAKLRDETEKVTHSKHEEKIKENGDRHVARERSQHSRNSVKTTSSRPEKLLEGVEEQRSRHSSKEASGKENSYRNSKESDLSRDADDNSSHHRASDLKKERKDERPRSLVSRSNHDHKSGVRKEKDVDRKPDSGKVKEHIHTSNKSHTGSSSHSRSSSRLETTSAEKPTDRGKESVKEELKRHDARRSSRPGESSKSHYSLESRRRNRRPSDRRSPDRACRDGNNRRSLHRLSEREKRKHSRSREVPRKRAGSEFSQSSSASSKRLCTVEKHDELEESDYRNRNAEIPNEEWKESTDATFYEDECTISDDDLVIVDEEESSLQVHGHCFTVVLKSHDFNIHILKYLFLIGLRFTVTV</sequence>
<feature type="compositionally biased region" description="Basic and acidic residues" evidence="1">
    <location>
        <begin position="473"/>
        <end position="488"/>
    </location>
</feature>
<accession>A0ABR1BGE0</accession>
<feature type="compositionally biased region" description="Basic and acidic residues" evidence="1">
    <location>
        <begin position="250"/>
        <end position="340"/>
    </location>
</feature>
<feature type="compositionally biased region" description="Low complexity" evidence="1">
    <location>
        <begin position="559"/>
        <end position="569"/>
    </location>
</feature>
<evidence type="ECO:0000313" key="2">
    <source>
        <dbReference type="EMBL" id="KAK6725584.1"/>
    </source>
</evidence>
<feature type="compositionally biased region" description="Basic and acidic residues" evidence="1">
    <location>
        <begin position="549"/>
        <end position="558"/>
    </location>
</feature>
<feature type="compositionally biased region" description="Low complexity" evidence="1">
    <location>
        <begin position="449"/>
        <end position="469"/>
    </location>
</feature>
<evidence type="ECO:0000256" key="1">
    <source>
        <dbReference type="SAM" id="MobiDB-lite"/>
    </source>
</evidence>
<evidence type="ECO:0000313" key="3">
    <source>
        <dbReference type="Proteomes" id="UP001303046"/>
    </source>
</evidence>
<protein>
    <submittedName>
        <fullName evidence="2">Uncharacterized protein</fullName>
    </submittedName>
</protein>
<reference evidence="2 3" key="1">
    <citation type="submission" date="2023-08" db="EMBL/GenBank/DDBJ databases">
        <title>A Necator americanus chromosomal reference genome.</title>
        <authorList>
            <person name="Ilik V."/>
            <person name="Petrzelkova K.J."/>
            <person name="Pardy F."/>
            <person name="Fuh T."/>
            <person name="Niatou-Singa F.S."/>
            <person name="Gouil Q."/>
            <person name="Baker L."/>
            <person name="Ritchie M.E."/>
            <person name="Jex A.R."/>
            <person name="Gazzola D."/>
            <person name="Li H."/>
            <person name="Toshio Fujiwara R."/>
            <person name="Zhan B."/>
            <person name="Aroian R.V."/>
            <person name="Pafco B."/>
            <person name="Schwarz E.M."/>
        </authorList>
    </citation>
    <scope>NUCLEOTIDE SEQUENCE [LARGE SCALE GENOMIC DNA]</scope>
    <source>
        <strain evidence="2 3">Aroian</strain>
        <tissue evidence="2">Whole animal</tissue>
    </source>
</reference>
<dbReference type="Proteomes" id="UP001303046">
    <property type="component" value="Unassembled WGS sequence"/>
</dbReference>
<name>A0ABR1BGE0_NECAM</name>
<proteinExistence type="predicted"/>